<dbReference type="SUPFAM" id="SSF46565">
    <property type="entry name" value="Chaperone J-domain"/>
    <property type="match status" value="1"/>
</dbReference>
<keyword evidence="2" id="KW-0472">Membrane</keyword>
<feature type="transmembrane region" description="Helical" evidence="2">
    <location>
        <begin position="12"/>
        <end position="34"/>
    </location>
</feature>
<dbReference type="InterPro" id="IPR036869">
    <property type="entry name" value="J_dom_sf"/>
</dbReference>
<dbReference type="AlphaFoldDB" id="A0A0G4HN77"/>
<keyword evidence="2" id="KW-1133">Transmembrane helix</keyword>
<gene>
    <name evidence="3" type="ORF">Cvel_7593</name>
</gene>
<evidence type="ECO:0000313" key="3">
    <source>
        <dbReference type="EMBL" id="CEM45653.1"/>
    </source>
</evidence>
<accession>A0A0G4HN77</accession>
<dbReference type="PhylomeDB" id="A0A0G4HN77"/>
<organism evidence="3">
    <name type="scientific">Chromera velia CCMP2878</name>
    <dbReference type="NCBI Taxonomy" id="1169474"/>
    <lineage>
        <taxon>Eukaryota</taxon>
        <taxon>Sar</taxon>
        <taxon>Alveolata</taxon>
        <taxon>Colpodellida</taxon>
        <taxon>Chromeraceae</taxon>
        <taxon>Chromera</taxon>
    </lineage>
</organism>
<reference evidence="3" key="1">
    <citation type="submission" date="2014-11" db="EMBL/GenBank/DDBJ databases">
        <authorList>
            <person name="Otto D Thomas"/>
            <person name="Naeem Raeece"/>
        </authorList>
    </citation>
    <scope>NUCLEOTIDE SEQUENCE</scope>
</reference>
<evidence type="ECO:0008006" key="4">
    <source>
        <dbReference type="Google" id="ProtNLM"/>
    </source>
</evidence>
<dbReference type="EMBL" id="CDMZ01003238">
    <property type="protein sequence ID" value="CEM45653.1"/>
    <property type="molecule type" value="Genomic_DNA"/>
</dbReference>
<name>A0A0G4HN77_9ALVE</name>
<evidence type="ECO:0000256" key="1">
    <source>
        <dbReference type="SAM" id="MobiDB-lite"/>
    </source>
</evidence>
<keyword evidence="2" id="KW-0812">Transmembrane</keyword>
<proteinExistence type="predicted"/>
<dbReference type="VEuPathDB" id="CryptoDB:Cvel_7593"/>
<dbReference type="Gene3D" id="1.10.287.110">
    <property type="entry name" value="DnaJ domain"/>
    <property type="match status" value="1"/>
</dbReference>
<feature type="region of interest" description="Disordered" evidence="1">
    <location>
        <begin position="111"/>
        <end position="130"/>
    </location>
</feature>
<dbReference type="Pfam" id="PF03656">
    <property type="entry name" value="Pam16"/>
    <property type="match status" value="1"/>
</dbReference>
<sequence>MKRSLVPRNPILSAIVRLVVNYAITALPSIIRALTLQFQQVMRNEGGGVPSISGRRMGVEEAHKILEVKPGASAEELKKRSERLASINSPQGDFPGSPYLQSKVETAFKVLSEKSEKENDKETKSKGGGS</sequence>
<evidence type="ECO:0000256" key="2">
    <source>
        <dbReference type="SAM" id="Phobius"/>
    </source>
</evidence>
<protein>
    <recommendedName>
        <fullName evidence="4">Mitochondrial import inner membrane translocase subunit TIM16</fullName>
    </recommendedName>
</protein>